<dbReference type="Proteomes" id="UP001152759">
    <property type="component" value="Chromosome 7"/>
</dbReference>
<evidence type="ECO:0000256" key="2">
    <source>
        <dbReference type="ARBA" id="ARBA00022475"/>
    </source>
</evidence>
<evidence type="ECO:0000313" key="9">
    <source>
        <dbReference type="EMBL" id="CAH0392708.1"/>
    </source>
</evidence>
<name>A0A9P0F7S9_BEMTA</name>
<evidence type="ECO:0008006" key="11">
    <source>
        <dbReference type="Google" id="ProtNLM"/>
    </source>
</evidence>
<evidence type="ECO:0000313" key="10">
    <source>
        <dbReference type="Proteomes" id="UP001152759"/>
    </source>
</evidence>
<keyword evidence="2" id="KW-1003">Cell membrane</keyword>
<gene>
    <name evidence="9" type="ORF">BEMITA_LOCUS11190</name>
</gene>
<evidence type="ECO:0000256" key="6">
    <source>
        <dbReference type="ARBA" id="ARBA00023170"/>
    </source>
</evidence>
<dbReference type="EMBL" id="OU963868">
    <property type="protein sequence ID" value="CAH0392708.1"/>
    <property type="molecule type" value="Genomic_DNA"/>
</dbReference>
<evidence type="ECO:0000256" key="4">
    <source>
        <dbReference type="ARBA" id="ARBA00022989"/>
    </source>
</evidence>
<feature type="transmembrane region" description="Helical" evidence="8">
    <location>
        <begin position="275"/>
        <end position="297"/>
    </location>
</feature>
<protein>
    <recommendedName>
        <fullName evidence="11">Ionotropic receptor</fullName>
    </recommendedName>
</protein>
<proteinExistence type="predicted"/>
<comment type="subcellular location">
    <subcellularLocation>
        <location evidence="1">Cell membrane</location>
        <topology evidence="1">Multi-pass membrane protein</topology>
    </subcellularLocation>
</comment>
<keyword evidence="4 8" id="KW-1133">Transmembrane helix</keyword>
<dbReference type="PANTHER" id="PTHR42643">
    <property type="entry name" value="IONOTROPIC RECEPTOR 20A-RELATED"/>
    <property type="match status" value="1"/>
</dbReference>
<dbReference type="GO" id="GO:0005886">
    <property type="term" value="C:plasma membrane"/>
    <property type="evidence" value="ECO:0007669"/>
    <property type="project" value="UniProtKB-SubCell"/>
</dbReference>
<reference evidence="9" key="1">
    <citation type="submission" date="2021-12" db="EMBL/GenBank/DDBJ databases">
        <authorList>
            <person name="King R."/>
        </authorList>
    </citation>
    <scope>NUCLEOTIDE SEQUENCE</scope>
</reference>
<dbReference type="PANTHER" id="PTHR42643:SF38">
    <property type="entry name" value="IONOTROPIC RECEPTOR 100A"/>
    <property type="match status" value="1"/>
</dbReference>
<sequence>MKLLLGRLFTGKILFLIFSFAVLIFPSVIQSRMFELLSLYARYPEIDTLEDLTESEIFARVPNIEAFSRIMKQWPQYESLKKKLIQDYNFYENIDSGGVTAETGWCWSYEFLEFLSEMSWTSFTKSSSDPNMSSEIMNSSLVRGFLALQTNELAHMNMDAYALSVPGMFLSQENFLFKSQFVPHGIEVHRVKECLVSYPFSYRMPKNSFFLEPLNRKIVQLLESGLVKNRLEIVLTGRYTGDGMDVGAQNFFGVQRYKQAVDDAPRPFTMLDLQIAFISLGVGHLLAFLAFIAELLINYNETAVHRFFTEIQKSTTYFVTAFIMRTLRR</sequence>
<evidence type="ECO:0000256" key="8">
    <source>
        <dbReference type="SAM" id="Phobius"/>
    </source>
</evidence>
<accession>A0A9P0F7S9</accession>
<evidence type="ECO:0000256" key="1">
    <source>
        <dbReference type="ARBA" id="ARBA00004651"/>
    </source>
</evidence>
<dbReference type="InterPro" id="IPR052192">
    <property type="entry name" value="Insect_Ionotropic_Sensory_Rcpt"/>
</dbReference>
<keyword evidence="6" id="KW-0675">Receptor</keyword>
<keyword evidence="3 8" id="KW-0812">Transmembrane</keyword>
<keyword evidence="7" id="KW-0325">Glycoprotein</keyword>
<keyword evidence="10" id="KW-1185">Reference proteome</keyword>
<evidence type="ECO:0000256" key="3">
    <source>
        <dbReference type="ARBA" id="ARBA00022692"/>
    </source>
</evidence>
<organism evidence="9 10">
    <name type="scientific">Bemisia tabaci</name>
    <name type="common">Sweetpotato whitefly</name>
    <name type="synonym">Aleurodes tabaci</name>
    <dbReference type="NCBI Taxonomy" id="7038"/>
    <lineage>
        <taxon>Eukaryota</taxon>
        <taxon>Metazoa</taxon>
        <taxon>Ecdysozoa</taxon>
        <taxon>Arthropoda</taxon>
        <taxon>Hexapoda</taxon>
        <taxon>Insecta</taxon>
        <taxon>Pterygota</taxon>
        <taxon>Neoptera</taxon>
        <taxon>Paraneoptera</taxon>
        <taxon>Hemiptera</taxon>
        <taxon>Sternorrhyncha</taxon>
        <taxon>Aleyrodoidea</taxon>
        <taxon>Aleyrodidae</taxon>
        <taxon>Aleyrodinae</taxon>
        <taxon>Bemisia</taxon>
    </lineage>
</organism>
<dbReference type="AlphaFoldDB" id="A0A9P0F7S9"/>
<evidence type="ECO:0000256" key="7">
    <source>
        <dbReference type="ARBA" id="ARBA00023180"/>
    </source>
</evidence>
<keyword evidence="5 8" id="KW-0472">Membrane</keyword>
<evidence type="ECO:0000256" key="5">
    <source>
        <dbReference type="ARBA" id="ARBA00023136"/>
    </source>
</evidence>